<protein>
    <submittedName>
        <fullName evidence="2">Uncharacterized protein</fullName>
    </submittedName>
</protein>
<proteinExistence type="predicted"/>
<sequence>MLGPFPPGGQSPSSPLSVGRLGALLAHRHRVSEPREVKSPWAAYQLGNEWRWAQFAKKLYSVLAQL</sequence>
<evidence type="ECO:0000313" key="2">
    <source>
        <dbReference type="WBParaSite" id="Gr19_v10_g17846.t1"/>
    </source>
</evidence>
<name>A0A914HJT6_GLORO</name>
<dbReference type="WBParaSite" id="Gr19_v10_g17846.t1">
    <property type="protein sequence ID" value="Gr19_v10_g17846.t1"/>
    <property type="gene ID" value="Gr19_v10_g17846"/>
</dbReference>
<dbReference type="Proteomes" id="UP000887572">
    <property type="component" value="Unplaced"/>
</dbReference>
<organism evidence="1 2">
    <name type="scientific">Globodera rostochiensis</name>
    <name type="common">Golden nematode worm</name>
    <name type="synonym">Heterodera rostochiensis</name>
    <dbReference type="NCBI Taxonomy" id="31243"/>
    <lineage>
        <taxon>Eukaryota</taxon>
        <taxon>Metazoa</taxon>
        <taxon>Ecdysozoa</taxon>
        <taxon>Nematoda</taxon>
        <taxon>Chromadorea</taxon>
        <taxon>Rhabditida</taxon>
        <taxon>Tylenchina</taxon>
        <taxon>Tylenchomorpha</taxon>
        <taxon>Tylenchoidea</taxon>
        <taxon>Heteroderidae</taxon>
        <taxon>Heteroderinae</taxon>
        <taxon>Globodera</taxon>
    </lineage>
</organism>
<evidence type="ECO:0000313" key="1">
    <source>
        <dbReference type="Proteomes" id="UP000887572"/>
    </source>
</evidence>
<dbReference type="AlphaFoldDB" id="A0A914HJT6"/>
<keyword evidence="1" id="KW-1185">Reference proteome</keyword>
<accession>A0A914HJT6</accession>
<reference evidence="2" key="1">
    <citation type="submission" date="2022-11" db="UniProtKB">
        <authorList>
            <consortium name="WormBaseParasite"/>
        </authorList>
    </citation>
    <scope>IDENTIFICATION</scope>
</reference>